<dbReference type="STRING" id="439481.Aboo_1364"/>
<dbReference type="AlphaFoldDB" id="B5ID61"/>
<dbReference type="eggNOG" id="arCOG05797">
    <property type="taxonomic scope" value="Archaea"/>
</dbReference>
<evidence type="ECO:0000313" key="6">
    <source>
        <dbReference type="EMBL" id="ADD09172.1"/>
    </source>
</evidence>
<dbReference type="EMBL" id="CP001941">
    <property type="protein sequence ID" value="ADD09172.1"/>
    <property type="molecule type" value="Genomic_DNA"/>
</dbReference>
<dbReference type="HOGENOM" id="CLU_1118185_0_0_2"/>
<organism evidence="6 7">
    <name type="scientific">Aciduliprofundum boonei (strain DSM 19572 / T469)</name>
    <dbReference type="NCBI Taxonomy" id="439481"/>
    <lineage>
        <taxon>Archaea</taxon>
        <taxon>Methanobacteriati</taxon>
        <taxon>Thermoplasmatota</taxon>
        <taxon>DHVE2 group</taxon>
        <taxon>Candidatus Aciduliprofundum</taxon>
    </lineage>
</organism>
<keyword evidence="5" id="KW-0472">Membrane</keyword>
<evidence type="ECO:0000313" key="7">
    <source>
        <dbReference type="Proteomes" id="UP000001400"/>
    </source>
</evidence>
<dbReference type="GO" id="GO:0015081">
    <property type="term" value="F:sodium ion transmembrane transporter activity"/>
    <property type="evidence" value="ECO:0007669"/>
    <property type="project" value="InterPro"/>
</dbReference>
<dbReference type="Proteomes" id="UP000001400">
    <property type="component" value="Chromosome"/>
</dbReference>
<gene>
    <name evidence="6" type="ordered locus">Aboo_1364</name>
</gene>
<dbReference type="GO" id="GO:0005886">
    <property type="term" value="C:plasma membrane"/>
    <property type="evidence" value="ECO:0007669"/>
    <property type="project" value="UniProtKB-SubCell"/>
</dbReference>
<dbReference type="OrthoDB" id="368332at2157"/>
<reference evidence="6" key="1">
    <citation type="submission" date="2010-02" db="EMBL/GenBank/DDBJ databases">
        <title>Complete sequence of Aciduliprofundum boonei T469.</title>
        <authorList>
            <consortium name="US DOE Joint Genome Institute"/>
            <person name="Lucas S."/>
            <person name="Copeland A."/>
            <person name="Lapidus A."/>
            <person name="Cheng J.-F."/>
            <person name="Bruce D."/>
            <person name="Goodwin L."/>
            <person name="Pitluck S."/>
            <person name="Saunders E."/>
            <person name="Detter J.C."/>
            <person name="Han C."/>
            <person name="Tapia R."/>
            <person name="Land M."/>
            <person name="Hauser L."/>
            <person name="Kyrpides N."/>
            <person name="Mikhailova N."/>
            <person name="Flores G."/>
            <person name="Reysenbach A.-L."/>
            <person name="Woyke T."/>
        </authorList>
    </citation>
    <scope>NUCLEOTIDE SEQUENCE</scope>
    <source>
        <strain evidence="6">T469</strain>
    </source>
</reference>
<dbReference type="Pfam" id="PF04277">
    <property type="entry name" value="OAD_gamma"/>
    <property type="match status" value="1"/>
</dbReference>
<evidence type="ECO:0000256" key="3">
    <source>
        <dbReference type="ARBA" id="ARBA00022692"/>
    </source>
</evidence>
<dbReference type="RefSeq" id="WP_008084161.1">
    <property type="nucleotide sequence ID" value="NC_013926.1"/>
</dbReference>
<dbReference type="InterPro" id="IPR005899">
    <property type="entry name" value="Na_pump_deCOase"/>
</dbReference>
<evidence type="ECO:0000256" key="4">
    <source>
        <dbReference type="ARBA" id="ARBA00022989"/>
    </source>
</evidence>
<keyword evidence="3" id="KW-0812">Transmembrane</keyword>
<evidence type="ECO:0000256" key="5">
    <source>
        <dbReference type="ARBA" id="ARBA00023136"/>
    </source>
</evidence>
<name>B5ID61_ACIB4</name>
<protein>
    <submittedName>
        <fullName evidence="6">Sodium pump decarboxylase gamma subunit</fullName>
    </submittedName>
</protein>
<comment type="subcellular location">
    <subcellularLocation>
        <location evidence="1">Cell membrane</location>
    </subcellularLocation>
</comment>
<accession>B5ID61</accession>
<evidence type="ECO:0000256" key="1">
    <source>
        <dbReference type="ARBA" id="ARBA00004236"/>
    </source>
</evidence>
<dbReference type="KEGG" id="abi:Aboo_1364"/>
<proteinExistence type="predicted"/>
<keyword evidence="2" id="KW-1003">Cell membrane</keyword>
<dbReference type="GO" id="GO:0036376">
    <property type="term" value="P:sodium ion export across plasma membrane"/>
    <property type="evidence" value="ECO:0007669"/>
    <property type="project" value="InterPro"/>
</dbReference>
<evidence type="ECO:0000256" key="2">
    <source>
        <dbReference type="ARBA" id="ARBA00022475"/>
    </source>
</evidence>
<dbReference type="GeneID" id="8828326"/>
<keyword evidence="7" id="KW-1185">Reference proteome</keyword>
<sequence>MKYLLPLFTVFILLGSALAMASLPSYGDWRFTYNADSASFSFQNSTALVTVVNGIAYLKTNLSEPIEKGSRITLNLSLQASTMSIDQGIKIILGGDVLLDSKLKNGKQSFQFYALCTYNASDTLTIILYDLGGKLSVKLQPFYIEKVKGGLNEGLLLTGVGITVVFVVLSILASVMYLLKPKNKEEKKKSKEVKKMMTMKEQEVDSEVIAAIVGTLNLYLGGKKFKIINVKPSLWKYYGRLKMMRRWK</sequence>
<keyword evidence="4" id="KW-1133">Transmembrane helix</keyword>